<dbReference type="InterPro" id="IPR027417">
    <property type="entry name" value="P-loop_NTPase"/>
</dbReference>
<name>A0A7C0U2Y2_DESA2</name>
<evidence type="ECO:0000256" key="8">
    <source>
        <dbReference type="HAMAP-Rule" id="MF_00195"/>
    </source>
</evidence>
<reference evidence="12" key="1">
    <citation type="journal article" date="2020" name="mSystems">
        <title>Genome- and Community-Level Interaction Insights into Carbon Utilization and Element Cycling Functions of Hydrothermarchaeota in Hydrothermal Sediment.</title>
        <authorList>
            <person name="Zhou Z."/>
            <person name="Liu Y."/>
            <person name="Xu W."/>
            <person name="Pan J."/>
            <person name="Luo Z.H."/>
            <person name="Li M."/>
        </authorList>
    </citation>
    <scope>NUCLEOTIDE SEQUENCE [LARGE SCALE GENOMIC DNA]</scope>
    <source>
        <strain evidence="12">HyVt-233</strain>
    </source>
</reference>
<dbReference type="InterPro" id="IPR003593">
    <property type="entry name" value="AAA+_ATPase"/>
</dbReference>
<keyword evidence="5 8" id="KW-0547">Nucleotide-binding</keyword>
<dbReference type="PROSITE" id="PS51712">
    <property type="entry name" value="G_ENGA"/>
    <property type="match status" value="2"/>
</dbReference>
<dbReference type="FunFam" id="3.40.50.300:FF:000040">
    <property type="entry name" value="GTPase Der"/>
    <property type="match status" value="1"/>
</dbReference>
<dbReference type="PRINTS" id="PR00326">
    <property type="entry name" value="GTP1OBG"/>
</dbReference>
<comment type="function">
    <text evidence="8 10">GTPase that plays an essential role in the late steps of ribosome biogenesis.</text>
</comment>
<comment type="similarity">
    <text evidence="1 8 9 10">Belongs to the TRAFAC class TrmE-Era-EngA-EngB-Septin-like GTPase superfamily. EngA (Der) GTPase family.</text>
</comment>
<evidence type="ECO:0000256" key="3">
    <source>
        <dbReference type="ARBA" id="ARBA00022517"/>
    </source>
</evidence>
<protein>
    <recommendedName>
        <fullName evidence="2 8">GTPase Der</fullName>
    </recommendedName>
    <alternativeName>
        <fullName evidence="7 8">GTP-binding protein EngA</fullName>
    </alternativeName>
</protein>
<feature type="binding site" evidence="8">
    <location>
        <begin position="123"/>
        <end position="126"/>
    </location>
    <ligand>
        <name>GTP</name>
        <dbReference type="ChEBI" id="CHEBI:37565"/>
        <label>1</label>
    </ligand>
</feature>
<proteinExistence type="inferred from homology"/>
<evidence type="ECO:0000256" key="9">
    <source>
        <dbReference type="PROSITE-ProRule" id="PRU01049"/>
    </source>
</evidence>
<dbReference type="InterPro" id="IPR015946">
    <property type="entry name" value="KH_dom-like_a/b"/>
</dbReference>
<feature type="domain" description="EngA-type G" evidence="11">
    <location>
        <begin position="181"/>
        <end position="356"/>
    </location>
</feature>
<accession>A0A7C0U2Y2</accession>
<dbReference type="PIRSF" id="PIRSF006485">
    <property type="entry name" value="GTP-binding_EngA"/>
    <property type="match status" value="1"/>
</dbReference>
<dbReference type="PANTHER" id="PTHR43834">
    <property type="entry name" value="GTPASE DER"/>
    <property type="match status" value="1"/>
</dbReference>
<evidence type="ECO:0000256" key="4">
    <source>
        <dbReference type="ARBA" id="ARBA00022737"/>
    </source>
</evidence>
<dbReference type="InterPro" id="IPR006073">
    <property type="entry name" value="GTP-bd"/>
</dbReference>
<keyword evidence="6 8" id="KW-0342">GTP-binding</keyword>
<dbReference type="SUPFAM" id="SSF52540">
    <property type="entry name" value="P-loop containing nucleoside triphosphate hydrolases"/>
    <property type="match status" value="2"/>
</dbReference>
<evidence type="ECO:0000259" key="11">
    <source>
        <dbReference type="PROSITE" id="PS51712"/>
    </source>
</evidence>
<gene>
    <name evidence="8" type="primary">der</name>
    <name evidence="12" type="ORF">ENG63_05380</name>
</gene>
<dbReference type="Gene3D" id="3.30.300.20">
    <property type="match status" value="1"/>
</dbReference>
<dbReference type="InterPro" id="IPR005225">
    <property type="entry name" value="Small_GTP-bd"/>
</dbReference>
<keyword evidence="4 10" id="KW-0677">Repeat</keyword>
<comment type="caution">
    <text evidence="12">The sequence shown here is derived from an EMBL/GenBank/DDBJ whole genome shotgun (WGS) entry which is preliminary data.</text>
</comment>
<dbReference type="CDD" id="cd01895">
    <property type="entry name" value="EngA2"/>
    <property type="match status" value="1"/>
</dbReference>
<dbReference type="Gene3D" id="3.40.50.300">
    <property type="entry name" value="P-loop containing nucleotide triphosphate hydrolases"/>
    <property type="match status" value="2"/>
</dbReference>
<evidence type="ECO:0000313" key="12">
    <source>
        <dbReference type="EMBL" id="HDD44275.1"/>
    </source>
</evidence>
<dbReference type="InterPro" id="IPR016484">
    <property type="entry name" value="GTPase_Der"/>
</dbReference>
<dbReference type="InterPro" id="IPR031166">
    <property type="entry name" value="G_ENGA"/>
</dbReference>
<evidence type="ECO:0000256" key="2">
    <source>
        <dbReference type="ARBA" id="ARBA00020953"/>
    </source>
</evidence>
<sequence length="441" mass="50866">MAGKKPIIAFIGRPNVGKSTLFNRLIRQRRAIVDDTPGVTRDRLYGEINWEGRFITIIDTGGFLPPEETTPILPQVIAQCQKAMEEADVIIFLTDARTGLTPVDKEIIDYLRKLQKPFLVAVNKIDSEKQMPLLDDFYALGVEKLWPISALHGHGIYELMNEAIRLLPIKEEVEEIEEVPIKIALVGRPNVGKSSLFNKLIGDERSVVSEIPGTTRDTVDTLIKRNEKKYLFMDTAGLRRKSRIKSRLEKFSVKRALTAIDNADIALVILEALEGITDQDLKIIGYALERCKCILIAVNKWDLMSATSNFEREYIEHIRKRLRFATFLPIITISALTGEGLNTLFPLFDTLYQQYSKRISTGQLNRFLKGILAKYQPPFYKNRPIKIYYVTQVDIRPPTFVFFVNYPKGIQESYKRFLINRLRELNFKHIPLKIFFRERKR</sequence>
<dbReference type="AlphaFoldDB" id="A0A7C0U2Y2"/>
<dbReference type="Proteomes" id="UP000886289">
    <property type="component" value="Unassembled WGS sequence"/>
</dbReference>
<dbReference type="FunFam" id="3.40.50.300:FF:000057">
    <property type="entry name" value="GTPase Der"/>
    <property type="match status" value="1"/>
</dbReference>
<organism evidence="12">
    <name type="scientific">Desulfofervidus auxilii</name>
    <dbReference type="NCBI Taxonomy" id="1621989"/>
    <lineage>
        <taxon>Bacteria</taxon>
        <taxon>Pseudomonadati</taxon>
        <taxon>Thermodesulfobacteriota</taxon>
        <taxon>Candidatus Desulfofervidia</taxon>
        <taxon>Candidatus Desulfofervidales</taxon>
        <taxon>Candidatus Desulfofervidaceae</taxon>
        <taxon>Candidatus Desulfofervidus</taxon>
    </lineage>
</organism>
<evidence type="ECO:0000256" key="1">
    <source>
        <dbReference type="ARBA" id="ARBA00008279"/>
    </source>
</evidence>
<dbReference type="CDD" id="cd01894">
    <property type="entry name" value="EngA1"/>
    <property type="match status" value="1"/>
</dbReference>
<feature type="binding site" evidence="8">
    <location>
        <begin position="299"/>
        <end position="302"/>
    </location>
    <ligand>
        <name>GTP</name>
        <dbReference type="ChEBI" id="CHEBI:37565"/>
        <label>2</label>
    </ligand>
</feature>
<dbReference type="SMART" id="SM00382">
    <property type="entry name" value="AAA"/>
    <property type="match status" value="2"/>
</dbReference>
<dbReference type="NCBIfam" id="TIGR00231">
    <property type="entry name" value="small_GTP"/>
    <property type="match status" value="2"/>
</dbReference>
<dbReference type="GO" id="GO:0042254">
    <property type="term" value="P:ribosome biogenesis"/>
    <property type="evidence" value="ECO:0007669"/>
    <property type="project" value="UniProtKB-KW"/>
</dbReference>
<keyword evidence="3 8" id="KW-0690">Ribosome biogenesis</keyword>
<dbReference type="NCBIfam" id="TIGR03594">
    <property type="entry name" value="GTPase_EngA"/>
    <property type="match status" value="1"/>
</dbReference>
<feature type="binding site" evidence="8">
    <location>
        <begin position="234"/>
        <end position="238"/>
    </location>
    <ligand>
        <name>GTP</name>
        <dbReference type="ChEBI" id="CHEBI:37565"/>
        <label>2</label>
    </ligand>
</feature>
<dbReference type="HAMAP" id="MF_00195">
    <property type="entry name" value="GTPase_Der"/>
    <property type="match status" value="1"/>
</dbReference>
<evidence type="ECO:0000256" key="7">
    <source>
        <dbReference type="ARBA" id="ARBA00032345"/>
    </source>
</evidence>
<comment type="subunit">
    <text evidence="8">Associates with the 50S ribosomal subunit.</text>
</comment>
<dbReference type="PANTHER" id="PTHR43834:SF6">
    <property type="entry name" value="GTPASE DER"/>
    <property type="match status" value="1"/>
</dbReference>
<feature type="binding site" evidence="8">
    <location>
        <begin position="59"/>
        <end position="63"/>
    </location>
    <ligand>
        <name>GTP</name>
        <dbReference type="ChEBI" id="CHEBI:37565"/>
        <label>1</label>
    </ligand>
</feature>
<dbReference type="GO" id="GO:0043022">
    <property type="term" value="F:ribosome binding"/>
    <property type="evidence" value="ECO:0007669"/>
    <property type="project" value="TreeGrafter"/>
</dbReference>
<dbReference type="GO" id="GO:0005525">
    <property type="term" value="F:GTP binding"/>
    <property type="evidence" value="ECO:0007669"/>
    <property type="project" value="UniProtKB-UniRule"/>
</dbReference>
<evidence type="ECO:0000256" key="10">
    <source>
        <dbReference type="RuleBase" id="RU004481"/>
    </source>
</evidence>
<dbReference type="Pfam" id="PF01926">
    <property type="entry name" value="MMR_HSR1"/>
    <property type="match status" value="2"/>
</dbReference>
<dbReference type="FunFam" id="3.30.300.20:FF:000004">
    <property type="entry name" value="GTPase Der"/>
    <property type="match status" value="1"/>
</dbReference>
<evidence type="ECO:0000256" key="5">
    <source>
        <dbReference type="ARBA" id="ARBA00022741"/>
    </source>
</evidence>
<dbReference type="InterPro" id="IPR032859">
    <property type="entry name" value="KH_dom-like"/>
</dbReference>
<feature type="binding site" evidence="8">
    <location>
        <begin position="187"/>
        <end position="194"/>
    </location>
    <ligand>
        <name>GTP</name>
        <dbReference type="ChEBI" id="CHEBI:37565"/>
        <label>2</label>
    </ligand>
</feature>
<evidence type="ECO:0000256" key="6">
    <source>
        <dbReference type="ARBA" id="ARBA00023134"/>
    </source>
</evidence>
<dbReference type="Pfam" id="PF14714">
    <property type="entry name" value="KH_dom-like"/>
    <property type="match status" value="1"/>
</dbReference>
<feature type="domain" description="EngA-type G" evidence="11">
    <location>
        <begin position="6"/>
        <end position="171"/>
    </location>
</feature>
<dbReference type="EMBL" id="DRBS01000208">
    <property type="protein sequence ID" value="HDD44275.1"/>
    <property type="molecule type" value="Genomic_DNA"/>
</dbReference>
<feature type="binding site" evidence="8">
    <location>
        <begin position="12"/>
        <end position="19"/>
    </location>
    <ligand>
        <name>GTP</name>
        <dbReference type="ChEBI" id="CHEBI:37565"/>
        <label>1</label>
    </ligand>
</feature>